<dbReference type="AlphaFoldDB" id="A0A6A6ES95"/>
<protein>
    <submittedName>
        <fullName evidence="1">Uncharacterized protein</fullName>
    </submittedName>
</protein>
<keyword evidence="2" id="KW-1185">Reference proteome</keyword>
<reference evidence="1" key="1">
    <citation type="journal article" date="2020" name="Stud. Mycol.">
        <title>101 Dothideomycetes genomes: a test case for predicting lifestyles and emergence of pathogens.</title>
        <authorList>
            <person name="Haridas S."/>
            <person name="Albert R."/>
            <person name="Binder M."/>
            <person name="Bloem J."/>
            <person name="Labutti K."/>
            <person name="Salamov A."/>
            <person name="Andreopoulos B."/>
            <person name="Baker S."/>
            <person name="Barry K."/>
            <person name="Bills G."/>
            <person name="Bluhm B."/>
            <person name="Cannon C."/>
            <person name="Castanera R."/>
            <person name="Culley D."/>
            <person name="Daum C."/>
            <person name="Ezra D."/>
            <person name="Gonzalez J."/>
            <person name="Henrissat B."/>
            <person name="Kuo A."/>
            <person name="Liang C."/>
            <person name="Lipzen A."/>
            <person name="Lutzoni F."/>
            <person name="Magnuson J."/>
            <person name="Mondo S."/>
            <person name="Nolan M."/>
            <person name="Ohm R."/>
            <person name="Pangilinan J."/>
            <person name="Park H.-J."/>
            <person name="Ramirez L."/>
            <person name="Alfaro M."/>
            <person name="Sun H."/>
            <person name="Tritt A."/>
            <person name="Yoshinaga Y."/>
            <person name="Zwiers L.-H."/>
            <person name="Turgeon B."/>
            <person name="Goodwin S."/>
            <person name="Spatafora J."/>
            <person name="Crous P."/>
            <person name="Grigoriev I."/>
        </authorList>
    </citation>
    <scope>NUCLEOTIDE SEQUENCE</scope>
    <source>
        <strain evidence="1">CBS 207.26</strain>
    </source>
</reference>
<proteinExistence type="predicted"/>
<dbReference type="Proteomes" id="UP000800200">
    <property type="component" value="Unassembled WGS sequence"/>
</dbReference>
<evidence type="ECO:0000313" key="1">
    <source>
        <dbReference type="EMBL" id="KAF2193872.1"/>
    </source>
</evidence>
<sequence>MNSRRLARNPSTPMQKYSSFSFTRKDNTCDQLWTISVAVRGLAFLWLSPLNPRTRGRHGGCYPAWGVPADAVNFLQGTLAELGNSIWEDYEAALREKNATKCYTAVIHCFRPVYLRLKEVKGRKELPKAPLRTTQTLREETLL</sequence>
<dbReference type="EMBL" id="ML994612">
    <property type="protein sequence ID" value="KAF2193872.1"/>
    <property type="molecule type" value="Genomic_DNA"/>
</dbReference>
<organism evidence="1 2">
    <name type="scientific">Zopfia rhizophila CBS 207.26</name>
    <dbReference type="NCBI Taxonomy" id="1314779"/>
    <lineage>
        <taxon>Eukaryota</taxon>
        <taxon>Fungi</taxon>
        <taxon>Dikarya</taxon>
        <taxon>Ascomycota</taxon>
        <taxon>Pezizomycotina</taxon>
        <taxon>Dothideomycetes</taxon>
        <taxon>Dothideomycetes incertae sedis</taxon>
        <taxon>Zopfiaceae</taxon>
        <taxon>Zopfia</taxon>
    </lineage>
</organism>
<name>A0A6A6ES95_9PEZI</name>
<evidence type="ECO:0000313" key="2">
    <source>
        <dbReference type="Proteomes" id="UP000800200"/>
    </source>
</evidence>
<gene>
    <name evidence="1" type="ORF">K469DRAFT_186982</name>
</gene>
<accession>A0A6A6ES95</accession>